<dbReference type="PROSITE" id="PS00061">
    <property type="entry name" value="ADH_SHORT"/>
    <property type="match status" value="1"/>
</dbReference>
<comment type="similarity">
    <text evidence="1">Belongs to the short-chain dehydrogenases/reductases (SDR) family.</text>
</comment>
<organism evidence="3 4">
    <name type="scientific">[Ruminococcus] torques</name>
    <dbReference type="NCBI Taxonomy" id="33039"/>
    <lineage>
        <taxon>Bacteria</taxon>
        <taxon>Bacillati</taxon>
        <taxon>Bacillota</taxon>
        <taxon>Clostridia</taxon>
        <taxon>Lachnospirales</taxon>
        <taxon>Lachnospiraceae</taxon>
        <taxon>Mediterraneibacter</taxon>
    </lineage>
</organism>
<sequence>MKEKIFESKVALITGGAGGIGFAVAELLIQKGIAHVILIDTNKNMLEESACKLDSERVHTCILDITKEIEVKNAIKKINEKYKRIDLLVNMAGIAGPSARTENYSFDAFQKVFSVNVFGTFLMMKYCLPFMQKQKSGSIVNACSCSGLMGYKLEIGYGSSKSAVLGMTRNAAAENGSNGVRINCISPGWVHTGMLENILEQYANTDGGYTMETLRNGTMLRPAAPYEIANTVCFLLSKDASYINGANFICDGGKTLE</sequence>
<dbReference type="PANTHER" id="PTHR24321:SF8">
    <property type="entry name" value="ESTRADIOL 17-BETA-DEHYDROGENASE 8-RELATED"/>
    <property type="match status" value="1"/>
</dbReference>
<protein>
    <submittedName>
        <fullName evidence="3">Levodione reductase</fullName>
        <ecNumber evidence="3">1.1.1.-</ecNumber>
    </submittedName>
</protein>
<gene>
    <name evidence="3" type="primary">lvr</name>
    <name evidence="3" type="ORF">ERS852456_01118</name>
</gene>
<dbReference type="EC" id="1.1.1.-" evidence="3"/>
<dbReference type="Pfam" id="PF13561">
    <property type="entry name" value="adh_short_C2"/>
    <property type="match status" value="1"/>
</dbReference>
<dbReference type="EMBL" id="CYZO01000011">
    <property type="protein sequence ID" value="CUN90680.1"/>
    <property type="molecule type" value="Genomic_DNA"/>
</dbReference>
<dbReference type="InterPro" id="IPR002347">
    <property type="entry name" value="SDR_fam"/>
</dbReference>
<reference evidence="3 4" key="1">
    <citation type="submission" date="2015-09" db="EMBL/GenBank/DDBJ databases">
        <authorList>
            <consortium name="Pathogen Informatics"/>
        </authorList>
    </citation>
    <scope>NUCLEOTIDE SEQUENCE [LARGE SCALE GENOMIC DNA]</scope>
    <source>
        <strain evidence="3 4">2789STDY5834841</strain>
    </source>
</reference>
<dbReference type="AlphaFoldDB" id="A0A174AT22"/>
<dbReference type="FunFam" id="3.40.50.720:FF:000084">
    <property type="entry name" value="Short-chain dehydrogenase reductase"/>
    <property type="match status" value="1"/>
</dbReference>
<accession>A0A174AT22</accession>
<dbReference type="InterPro" id="IPR020904">
    <property type="entry name" value="Sc_DH/Rdtase_CS"/>
</dbReference>
<dbReference type="RefSeq" id="WP_055158797.1">
    <property type="nucleotide sequence ID" value="NZ_CYZO01000011.1"/>
</dbReference>
<keyword evidence="2 3" id="KW-0560">Oxidoreductase</keyword>
<evidence type="ECO:0000256" key="1">
    <source>
        <dbReference type="ARBA" id="ARBA00006484"/>
    </source>
</evidence>
<dbReference type="GO" id="GO:0008206">
    <property type="term" value="P:bile acid metabolic process"/>
    <property type="evidence" value="ECO:0007669"/>
    <property type="project" value="UniProtKB-ARBA"/>
</dbReference>
<dbReference type="CDD" id="cd05233">
    <property type="entry name" value="SDR_c"/>
    <property type="match status" value="1"/>
</dbReference>
<name>A0A174AT22_9FIRM</name>
<proteinExistence type="inferred from homology"/>
<dbReference type="InterPro" id="IPR036291">
    <property type="entry name" value="NAD(P)-bd_dom_sf"/>
</dbReference>
<dbReference type="GO" id="GO:0016491">
    <property type="term" value="F:oxidoreductase activity"/>
    <property type="evidence" value="ECO:0007669"/>
    <property type="project" value="UniProtKB-KW"/>
</dbReference>
<dbReference type="PRINTS" id="PR00080">
    <property type="entry name" value="SDRFAMILY"/>
</dbReference>
<dbReference type="SUPFAM" id="SSF51735">
    <property type="entry name" value="NAD(P)-binding Rossmann-fold domains"/>
    <property type="match status" value="1"/>
</dbReference>
<dbReference type="PRINTS" id="PR00081">
    <property type="entry name" value="GDHRDH"/>
</dbReference>
<evidence type="ECO:0000313" key="4">
    <source>
        <dbReference type="Proteomes" id="UP000095787"/>
    </source>
</evidence>
<evidence type="ECO:0000256" key="2">
    <source>
        <dbReference type="ARBA" id="ARBA00023002"/>
    </source>
</evidence>
<dbReference type="PANTHER" id="PTHR24321">
    <property type="entry name" value="DEHYDROGENASES, SHORT CHAIN"/>
    <property type="match status" value="1"/>
</dbReference>
<evidence type="ECO:0000313" key="3">
    <source>
        <dbReference type="EMBL" id="CUN90680.1"/>
    </source>
</evidence>
<dbReference type="Proteomes" id="UP000095787">
    <property type="component" value="Unassembled WGS sequence"/>
</dbReference>
<dbReference type="Gene3D" id="3.40.50.720">
    <property type="entry name" value="NAD(P)-binding Rossmann-like Domain"/>
    <property type="match status" value="1"/>
</dbReference>